<comment type="caution">
    <text evidence="2">The sequence shown here is derived from an EMBL/GenBank/DDBJ whole genome shotgun (WGS) entry which is preliminary data.</text>
</comment>
<evidence type="ECO:0000313" key="2">
    <source>
        <dbReference type="EMBL" id="GJD97906.1"/>
    </source>
</evidence>
<reference evidence="2" key="2">
    <citation type="submission" date="2021-08" db="EMBL/GenBank/DDBJ databases">
        <authorList>
            <person name="Tani A."/>
            <person name="Ola A."/>
            <person name="Ogura Y."/>
            <person name="Katsura K."/>
            <person name="Hayashi T."/>
        </authorList>
    </citation>
    <scope>NUCLEOTIDE SEQUENCE</scope>
    <source>
        <strain evidence="2">DSM 19015</strain>
    </source>
</reference>
<organism evidence="2 3">
    <name type="scientific">Methylobacterium iners</name>
    <dbReference type="NCBI Taxonomy" id="418707"/>
    <lineage>
        <taxon>Bacteria</taxon>
        <taxon>Pseudomonadati</taxon>
        <taxon>Pseudomonadota</taxon>
        <taxon>Alphaproteobacteria</taxon>
        <taxon>Hyphomicrobiales</taxon>
        <taxon>Methylobacteriaceae</taxon>
        <taxon>Methylobacterium</taxon>
    </lineage>
</organism>
<protein>
    <submittedName>
        <fullName evidence="2">26 kDa periplasmic immunogenic protein</fullName>
    </submittedName>
</protein>
<feature type="signal peptide" evidence="1">
    <location>
        <begin position="1"/>
        <end position="23"/>
    </location>
</feature>
<keyword evidence="3" id="KW-1185">Reference proteome</keyword>
<dbReference type="Proteomes" id="UP001055125">
    <property type="component" value="Unassembled WGS sequence"/>
</dbReference>
<dbReference type="EMBL" id="BPQP01000125">
    <property type="protein sequence ID" value="GJD97906.1"/>
    <property type="molecule type" value="Genomic_DNA"/>
</dbReference>
<gene>
    <name evidence="2" type="ORF">OCOJLMKI_5145</name>
</gene>
<sequence>MRPGPLALVGLAAALLLPGPGTAQERGASEGRISVLGRARAALQPDFASVEIGVESRGQTPAAALDGASQAVQAVIALATAFGIAPEDVETAAVTLQPVNRTVRQPDGSVAERLDGYRSANTVRIRLGDMNRLGDLMRKALDAGANRIEGVGFGLRDPEGAESAVRLAAVKDASQQAARLAEAAGVRLGRVVSIEVPPQGANPAMARNAAPLRASRGTAVPLMAGTIEATAEVATTFAIQP</sequence>
<evidence type="ECO:0000256" key="1">
    <source>
        <dbReference type="SAM" id="SignalP"/>
    </source>
</evidence>
<evidence type="ECO:0000313" key="3">
    <source>
        <dbReference type="Proteomes" id="UP001055125"/>
    </source>
</evidence>
<dbReference type="Gene3D" id="3.30.110.170">
    <property type="entry name" value="Protein of unknown function (DUF541), domain 1"/>
    <property type="match status" value="1"/>
</dbReference>
<proteinExistence type="predicted"/>
<dbReference type="InterPro" id="IPR052022">
    <property type="entry name" value="26kDa_periplasmic_antigen"/>
</dbReference>
<keyword evidence="1" id="KW-0732">Signal</keyword>
<reference evidence="2" key="1">
    <citation type="journal article" date="2021" name="Front. Microbiol.">
        <title>Comprehensive Comparative Genomics and Phenotyping of Methylobacterium Species.</title>
        <authorList>
            <person name="Alessa O."/>
            <person name="Ogura Y."/>
            <person name="Fujitani Y."/>
            <person name="Takami H."/>
            <person name="Hayashi T."/>
            <person name="Sahin N."/>
            <person name="Tani A."/>
        </authorList>
    </citation>
    <scope>NUCLEOTIDE SEQUENCE</scope>
    <source>
        <strain evidence="2">DSM 19015</strain>
    </source>
</reference>
<dbReference type="RefSeq" id="WP_238246940.1">
    <property type="nucleotide sequence ID" value="NZ_BPQP01000125.1"/>
</dbReference>
<dbReference type="Gene3D" id="3.30.70.2970">
    <property type="entry name" value="Protein of unknown function (DUF541), domain 2"/>
    <property type="match status" value="1"/>
</dbReference>
<feature type="chain" id="PRO_5045907695" evidence="1">
    <location>
        <begin position="24"/>
        <end position="241"/>
    </location>
</feature>
<dbReference type="Pfam" id="PF04402">
    <property type="entry name" value="SIMPL"/>
    <property type="match status" value="1"/>
</dbReference>
<dbReference type="PANTHER" id="PTHR34387:SF1">
    <property type="entry name" value="PERIPLASMIC IMMUNOGENIC PROTEIN"/>
    <property type="match status" value="1"/>
</dbReference>
<dbReference type="InterPro" id="IPR007497">
    <property type="entry name" value="SIMPL/DUF541"/>
</dbReference>
<accession>A0ABQ4S4Q7</accession>
<dbReference type="PANTHER" id="PTHR34387">
    <property type="entry name" value="SLR1258 PROTEIN"/>
    <property type="match status" value="1"/>
</dbReference>
<name>A0ABQ4S4Q7_9HYPH</name>